<evidence type="ECO:0000256" key="2">
    <source>
        <dbReference type="ARBA" id="ARBA00022475"/>
    </source>
</evidence>
<comment type="subcellular location">
    <subcellularLocation>
        <location evidence="1">Cell membrane</location>
        <topology evidence="1">Multi-pass membrane protein</topology>
    </subcellularLocation>
</comment>
<sequence>MDRTQRMYILAMFFAMSLWAIAWPCSKILVQQAHPYLIALMRFALVSACILPLMLLFRVSFSLSKTQCFFVCIAGVLNALYSLLFFQGLMFGDAGRAGVISTTLSPIFGSLLSMFFGGMSISMREKFGLLLGFVSGIFLLHIQEFSSLLNPFNLFFIGAAFSWALVTLLSKKVHIHPLKFNGYVSCISTLFFLPYLFLGEGIEESLRAADSAFWVCFFIVSVLSVVVATSIFYKGVEVLGVHKGGSFLLLVPVFALIFSFFLLDEIPDIRTLIGCALALGAIYLLSLYNHSHISWLKKYVRF</sequence>
<feature type="transmembrane region" description="Helical" evidence="6">
    <location>
        <begin position="152"/>
        <end position="170"/>
    </location>
</feature>
<dbReference type="RefSeq" id="WP_115571115.1">
    <property type="nucleotide sequence ID" value="NZ_NXLT01000003.1"/>
</dbReference>
<dbReference type="OrthoDB" id="9782878at2"/>
<evidence type="ECO:0000259" key="7">
    <source>
        <dbReference type="Pfam" id="PF00892"/>
    </source>
</evidence>
<dbReference type="InterPro" id="IPR050638">
    <property type="entry name" value="AA-Vitamin_Transporters"/>
</dbReference>
<evidence type="ECO:0000313" key="9">
    <source>
        <dbReference type="Proteomes" id="UP000256514"/>
    </source>
</evidence>
<dbReference type="PANTHER" id="PTHR32322:SF18">
    <property type="entry name" value="S-ADENOSYLMETHIONINE_S-ADENOSYLHOMOCYSTEINE TRANSPORTER"/>
    <property type="match status" value="1"/>
</dbReference>
<dbReference type="InterPro" id="IPR037185">
    <property type="entry name" value="EmrE-like"/>
</dbReference>
<evidence type="ECO:0000256" key="1">
    <source>
        <dbReference type="ARBA" id="ARBA00004651"/>
    </source>
</evidence>
<accession>A0A3D8IQ48</accession>
<dbReference type="PANTHER" id="PTHR32322">
    <property type="entry name" value="INNER MEMBRANE TRANSPORTER"/>
    <property type="match status" value="1"/>
</dbReference>
<feature type="transmembrane region" description="Helical" evidence="6">
    <location>
        <begin position="69"/>
        <end position="91"/>
    </location>
</feature>
<feature type="domain" description="EamA" evidence="7">
    <location>
        <begin position="7"/>
        <end position="139"/>
    </location>
</feature>
<dbReference type="EMBL" id="NXLT01000003">
    <property type="protein sequence ID" value="RDU67407.1"/>
    <property type="molecule type" value="Genomic_DNA"/>
</dbReference>
<keyword evidence="2" id="KW-1003">Cell membrane</keyword>
<evidence type="ECO:0000256" key="6">
    <source>
        <dbReference type="SAM" id="Phobius"/>
    </source>
</evidence>
<protein>
    <submittedName>
        <fullName evidence="8">EamA/RhaT family transporter</fullName>
    </submittedName>
</protein>
<evidence type="ECO:0000256" key="5">
    <source>
        <dbReference type="ARBA" id="ARBA00023136"/>
    </source>
</evidence>
<feature type="transmembrane region" description="Helical" evidence="6">
    <location>
        <begin position="36"/>
        <end position="57"/>
    </location>
</feature>
<feature type="domain" description="EamA" evidence="7">
    <location>
        <begin position="154"/>
        <end position="286"/>
    </location>
</feature>
<keyword evidence="4 6" id="KW-1133">Transmembrane helix</keyword>
<reference evidence="8 9" key="1">
    <citation type="submission" date="2018-04" db="EMBL/GenBank/DDBJ databases">
        <title>Novel Campyloabacter and Helicobacter Species and Strains.</title>
        <authorList>
            <person name="Mannion A.J."/>
            <person name="Shen Z."/>
            <person name="Fox J.G."/>
        </authorList>
    </citation>
    <scope>NUCLEOTIDE SEQUENCE [LARGE SCALE GENOMIC DNA]</scope>
    <source>
        <strain evidence="8 9">MIT 12-6600</strain>
    </source>
</reference>
<dbReference type="GO" id="GO:0005886">
    <property type="term" value="C:plasma membrane"/>
    <property type="evidence" value="ECO:0007669"/>
    <property type="project" value="UniProtKB-SubCell"/>
</dbReference>
<feature type="transmembrane region" description="Helical" evidence="6">
    <location>
        <begin position="269"/>
        <end position="288"/>
    </location>
</feature>
<feature type="transmembrane region" description="Helical" evidence="6">
    <location>
        <begin position="97"/>
        <end position="115"/>
    </location>
</feature>
<keyword evidence="9" id="KW-1185">Reference proteome</keyword>
<comment type="caution">
    <text evidence="8">The sequence shown here is derived from an EMBL/GenBank/DDBJ whole genome shotgun (WGS) entry which is preliminary data.</text>
</comment>
<keyword evidence="5 6" id="KW-0472">Membrane</keyword>
<proteinExistence type="predicted"/>
<evidence type="ECO:0000256" key="4">
    <source>
        <dbReference type="ARBA" id="ARBA00022989"/>
    </source>
</evidence>
<evidence type="ECO:0000256" key="3">
    <source>
        <dbReference type="ARBA" id="ARBA00022692"/>
    </source>
</evidence>
<dbReference type="Proteomes" id="UP000256514">
    <property type="component" value="Unassembled WGS sequence"/>
</dbReference>
<feature type="transmembrane region" description="Helical" evidence="6">
    <location>
        <begin position="182"/>
        <end position="199"/>
    </location>
</feature>
<dbReference type="SUPFAM" id="SSF103481">
    <property type="entry name" value="Multidrug resistance efflux transporter EmrE"/>
    <property type="match status" value="2"/>
</dbReference>
<name>A0A3D8IQ48_9HELI</name>
<feature type="transmembrane region" description="Helical" evidence="6">
    <location>
        <begin position="211"/>
        <end position="233"/>
    </location>
</feature>
<feature type="transmembrane region" description="Helical" evidence="6">
    <location>
        <begin position="245"/>
        <end position="263"/>
    </location>
</feature>
<dbReference type="InterPro" id="IPR000620">
    <property type="entry name" value="EamA_dom"/>
</dbReference>
<gene>
    <name evidence="8" type="ORF">CQA54_05400</name>
</gene>
<evidence type="ECO:0000313" key="8">
    <source>
        <dbReference type="EMBL" id="RDU67407.1"/>
    </source>
</evidence>
<feature type="transmembrane region" description="Helical" evidence="6">
    <location>
        <begin position="7"/>
        <end position="30"/>
    </location>
</feature>
<dbReference type="AlphaFoldDB" id="A0A3D8IQ48"/>
<dbReference type="Pfam" id="PF00892">
    <property type="entry name" value="EamA"/>
    <property type="match status" value="2"/>
</dbReference>
<feature type="transmembrane region" description="Helical" evidence="6">
    <location>
        <begin position="127"/>
        <end position="146"/>
    </location>
</feature>
<organism evidence="8 9">
    <name type="scientific">Helicobacter equorum</name>
    <dbReference type="NCBI Taxonomy" id="361872"/>
    <lineage>
        <taxon>Bacteria</taxon>
        <taxon>Pseudomonadati</taxon>
        <taxon>Campylobacterota</taxon>
        <taxon>Epsilonproteobacteria</taxon>
        <taxon>Campylobacterales</taxon>
        <taxon>Helicobacteraceae</taxon>
        <taxon>Helicobacter</taxon>
    </lineage>
</organism>
<keyword evidence="3 6" id="KW-0812">Transmembrane</keyword>